<dbReference type="Gene3D" id="3.90.550.10">
    <property type="entry name" value="Spore Coat Polysaccharide Biosynthesis Protein SpsA, Chain A"/>
    <property type="match status" value="1"/>
</dbReference>
<protein>
    <recommendedName>
        <fullName evidence="2">Glycosyltransferase 2-like domain-containing protein</fullName>
    </recommendedName>
</protein>
<proteinExistence type="predicted"/>
<dbReference type="CDD" id="cd00761">
    <property type="entry name" value="Glyco_tranf_GTA_type"/>
    <property type="match status" value="1"/>
</dbReference>
<evidence type="ECO:0000259" key="2">
    <source>
        <dbReference type="Pfam" id="PF00535"/>
    </source>
</evidence>
<dbReference type="Pfam" id="PF00535">
    <property type="entry name" value="Glycos_transf_2"/>
    <property type="match status" value="1"/>
</dbReference>
<dbReference type="EMBL" id="LJRC01000234">
    <property type="protein sequence ID" value="KPY32359.1"/>
    <property type="molecule type" value="Genomic_DNA"/>
</dbReference>
<dbReference type="PANTHER" id="PTHR43179">
    <property type="entry name" value="RHAMNOSYLTRANSFERASE WBBL"/>
    <property type="match status" value="1"/>
</dbReference>
<accession>A0A0P9YDR4</accession>
<dbReference type="PATRIC" id="fig|251707.3.peg.2977"/>
<dbReference type="SUPFAM" id="SSF53448">
    <property type="entry name" value="Nucleotide-diphospho-sugar transferases"/>
    <property type="match status" value="1"/>
</dbReference>
<keyword evidence="1" id="KW-1003">Cell membrane</keyword>
<dbReference type="InterPro" id="IPR029044">
    <property type="entry name" value="Nucleotide-diphossugar_trans"/>
</dbReference>
<evidence type="ECO:0000313" key="4">
    <source>
        <dbReference type="Proteomes" id="UP000050562"/>
    </source>
</evidence>
<keyword evidence="1" id="KW-0997">Cell inner membrane</keyword>
<dbReference type="InterPro" id="IPR001173">
    <property type="entry name" value="Glyco_trans_2-like"/>
</dbReference>
<comment type="caution">
    <text evidence="3">The sequence shown here is derived from an EMBL/GenBank/DDBJ whole genome shotgun (WGS) entry which is preliminary data.</text>
</comment>
<keyword evidence="1" id="KW-0472">Membrane</keyword>
<organism evidence="3 4">
    <name type="scientific">Pseudomonas syringae pv. primulae</name>
    <dbReference type="NCBI Taxonomy" id="251707"/>
    <lineage>
        <taxon>Bacteria</taxon>
        <taxon>Pseudomonadati</taxon>
        <taxon>Pseudomonadota</taxon>
        <taxon>Gammaproteobacteria</taxon>
        <taxon>Pseudomonadales</taxon>
        <taxon>Pseudomonadaceae</taxon>
        <taxon>Pseudomonas</taxon>
    </lineage>
</organism>
<dbReference type="PANTHER" id="PTHR43179:SF7">
    <property type="entry name" value="RHAMNOSYLTRANSFERASE WBBL"/>
    <property type="match status" value="1"/>
</dbReference>
<name>A0A0P9YDR4_9PSED</name>
<dbReference type="AlphaFoldDB" id="A0A0P9YDR4"/>
<feature type="domain" description="Glycosyltransferase 2-like" evidence="2">
    <location>
        <begin position="22"/>
        <end position="78"/>
    </location>
</feature>
<evidence type="ECO:0000256" key="1">
    <source>
        <dbReference type="ARBA" id="ARBA00022519"/>
    </source>
</evidence>
<reference evidence="3 4" key="1">
    <citation type="submission" date="2015-09" db="EMBL/GenBank/DDBJ databases">
        <title>Genome announcement of multiple Pseudomonas syringae strains.</title>
        <authorList>
            <person name="Thakur S."/>
            <person name="Wang P.W."/>
            <person name="Gong Y."/>
            <person name="Weir B.S."/>
            <person name="Guttman D.S."/>
        </authorList>
    </citation>
    <scope>NUCLEOTIDE SEQUENCE [LARGE SCALE GENOMIC DNA]</scope>
    <source>
        <strain evidence="3 4">ICMP3956</strain>
    </source>
</reference>
<evidence type="ECO:0000313" key="3">
    <source>
        <dbReference type="EMBL" id="KPY32359.1"/>
    </source>
</evidence>
<sequence>MPKFPTLLRTQWPLPAALPRVSLIVPTRDQLGLLRTCIEGLLTATDYPDLEIIVVDNQSSDPQTLVYLEQLSERGVKVCPTLTLSITRPSTITPSPTPPVN</sequence>
<gene>
    <name evidence="3" type="ORF">ALO52_200112</name>
</gene>
<dbReference type="Proteomes" id="UP000050562">
    <property type="component" value="Unassembled WGS sequence"/>
</dbReference>